<accession>A0A8J3YRQ5</accession>
<proteinExistence type="predicted"/>
<dbReference type="Proteomes" id="UP000619260">
    <property type="component" value="Unassembled WGS sequence"/>
</dbReference>
<dbReference type="PANTHER" id="PTHR42110">
    <property type="entry name" value="L-ASPARAGINASE, PUTATIVE (AFU_ORTHOLOGUE AFUA_3G11890)-RELATED"/>
    <property type="match status" value="1"/>
</dbReference>
<dbReference type="AlphaFoldDB" id="A0A8J3YRQ5"/>
<sequence>MSDLYSGGVLLAEVVRSGFVESWHRGSVVVLDAAGAVVHAAGDTTAPVFPRSSNKPFQAVGMLRAGLPARGADLALACASHRGQEIHLAGVGRLLAQAGCTVDDLLCPVDSPIAEPGGPRSRDRHNCSGKHSAMLLTCRDAGWPIEGYTDPEHPLQRAVAEAVVDVVREPIAATGVDGCGAPVFAFSLHALARGFLALVHAAEGSHERTVADAMRAHPEMVSGIDEGAHDTRLMRALPGLLAKGGAEGVQAVAVPGVGAVAIKIDDGQKRALMPVLQEALKRVGTTLEVPSEPVLGGGRQVGVVRPVV</sequence>
<name>A0A8J3YRQ5_9ACTN</name>
<protein>
    <submittedName>
        <fullName evidence="1">Asparaginase</fullName>
    </submittedName>
</protein>
<dbReference type="RefSeq" id="WP_203902091.1">
    <property type="nucleotide sequence ID" value="NZ_BOPF01000021.1"/>
</dbReference>
<dbReference type="Pfam" id="PF06089">
    <property type="entry name" value="Asparaginase_II"/>
    <property type="match status" value="1"/>
</dbReference>
<reference evidence="1" key="1">
    <citation type="submission" date="2021-01" db="EMBL/GenBank/DDBJ databases">
        <title>Whole genome shotgun sequence of Virgisporangium aliadipatigenens NBRC 105644.</title>
        <authorList>
            <person name="Komaki H."/>
            <person name="Tamura T."/>
        </authorList>
    </citation>
    <scope>NUCLEOTIDE SEQUENCE</scope>
    <source>
        <strain evidence="1">NBRC 105644</strain>
    </source>
</reference>
<evidence type="ECO:0000313" key="2">
    <source>
        <dbReference type="Proteomes" id="UP000619260"/>
    </source>
</evidence>
<gene>
    <name evidence="1" type="primary">ansA</name>
    <name evidence="1" type="ORF">Val02_55070</name>
</gene>
<evidence type="ECO:0000313" key="1">
    <source>
        <dbReference type="EMBL" id="GIJ48621.1"/>
    </source>
</evidence>
<keyword evidence="2" id="KW-1185">Reference proteome</keyword>
<dbReference type="PANTHER" id="PTHR42110:SF1">
    <property type="entry name" value="L-ASPARAGINASE, PUTATIVE (AFU_ORTHOLOGUE AFUA_3G11890)-RELATED"/>
    <property type="match status" value="1"/>
</dbReference>
<dbReference type="EMBL" id="BOPF01000021">
    <property type="protein sequence ID" value="GIJ48621.1"/>
    <property type="molecule type" value="Genomic_DNA"/>
</dbReference>
<organism evidence="1 2">
    <name type="scientific">Virgisporangium aliadipatigenens</name>
    <dbReference type="NCBI Taxonomy" id="741659"/>
    <lineage>
        <taxon>Bacteria</taxon>
        <taxon>Bacillati</taxon>
        <taxon>Actinomycetota</taxon>
        <taxon>Actinomycetes</taxon>
        <taxon>Micromonosporales</taxon>
        <taxon>Micromonosporaceae</taxon>
        <taxon>Virgisporangium</taxon>
    </lineage>
</organism>
<dbReference type="InterPro" id="IPR010349">
    <property type="entry name" value="Asparaginase_II"/>
</dbReference>
<comment type="caution">
    <text evidence="1">The sequence shown here is derived from an EMBL/GenBank/DDBJ whole genome shotgun (WGS) entry which is preliminary data.</text>
</comment>